<evidence type="ECO:0000313" key="1">
    <source>
        <dbReference type="EMBL" id="CEN39316.1"/>
    </source>
</evidence>
<dbReference type="EMBL" id="CDOE01000074">
    <property type="protein sequence ID" value="CEN39316.1"/>
    <property type="molecule type" value="Genomic_DNA"/>
</dbReference>
<protein>
    <submittedName>
        <fullName evidence="1">Uncharacterized protein</fullName>
    </submittedName>
</protein>
<accession>A0A0B7HHX2</accession>
<gene>
    <name evidence="1" type="ORF">CCAN12_760027</name>
</gene>
<name>A0A0B7HHX2_9FLAO</name>
<sequence length="46" mass="5628">MFYECFGFKKAFVNGSFSKNNFFLVRNLSFLFLWKFLKILKLYSNE</sequence>
<dbReference type="Proteomes" id="UP000044026">
    <property type="component" value="Unassembled WGS sequence"/>
</dbReference>
<dbReference type="AlphaFoldDB" id="A0A0B7HHX2"/>
<evidence type="ECO:0000313" key="2">
    <source>
        <dbReference type="Proteomes" id="UP000044026"/>
    </source>
</evidence>
<reference evidence="1 2" key="1">
    <citation type="submission" date="2015-01" db="EMBL/GenBank/DDBJ databases">
        <authorList>
            <person name="Xiang T."/>
            <person name="Song Y."/>
            <person name="Huang L."/>
            <person name="Wang B."/>
            <person name="Wu P."/>
        </authorList>
    </citation>
    <scope>NUCLEOTIDE SEQUENCE [LARGE SCALE GENOMIC DNA]</scope>
    <source>
        <strain evidence="1 2">Cc12</strain>
    </source>
</reference>
<organism evidence="1 2">
    <name type="scientific">Capnocytophaga canimorsus</name>
    <dbReference type="NCBI Taxonomy" id="28188"/>
    <lineage>
        <taxon>Bacteria</taxon>
        <taxon>Pseudomonadati</taxon>
        <taxon>Bacteroidota</taxon>
        <taxon>Flavobacteriia</taxon>
        <taxon>Flavobacteriales</taxon>
        <taxon>Flavobacteriaceae</taxon>
        <taxon>Capnocytophaga</taxon>
    </lineage>
</organism>
<proteinExistence type="predicted"/>